<dbReference type="PANTHER" id="PTHR35145:SF1">
    <property type="entry name" value="CYTOPLASMIC PROTEIN"/>
    <property type="match status" value="1"/>
</dbReference>
<dbReference type="InterPro" id="IPR058532">
    <property type="entry name" value="YjbR/MT2646/Rv2570-like"/>
</dbReference>
<evidence type="ECO:0008006" key="3">
    <source>
        <dbReference type="Google" id="ProtNLM"/>
    </source>
</evidence>
<dbReference type="Proteomes" id="UP000068447">
    <property type="component" value="Chromosome"/>
</dbReference>
<gene>
    <name evidence="1" type="ORF">AT746_12155</name>
</gene>
<dbReference type="Pfam" id="PF04237">
    <property type="entry name" value="YjbR"/>
    <property type="match status" value="1"/>
</dbReference>
<dbReference type="OrthoDB" id="3194910at2"/>
<dbReference type="InterPro" id="IPR007351">
    <property type="entry name" value="YjbR"/>
</dbReference>
<organism evidence="1 2">
    <name type="scientific">Lacimicrobium alkaliphilum</name>
    <dbReference type="NCBI Taxonomy" id="1526571"/>
    <lineage>
        <taxon>Bacteria</taxon>
        <taxon>Pseudomonadati</taxon>
        <taxon>Pseudomonadota</taxon>
        <taxon>Gammaproteobacteria</taxon>
        <taxon>Alteromonadales</taxon>
        <taxon>Alteromonadaceae</taxon>
        <taxon>Lacimicrobium</taxon>
    </lineage>
</organism>
<dbReference type="KEGG" id="lal:AT746_12155"/>
<sequence>MDYIQAREYLLSKPEAIEDFPFGPEVAVYKIAGKMFATLGTEKGADGKPEGRMNLKCEPTQALMLREIFSAVIPGYHMNKQHWNTVILDGSVPQGELKRMIDHSYALVVKGLPKAKRQGLIAKYGEQVE</sequence>
<keyword evidence="2" id="KW-1185">Reference proteome</keyword>
<reference evidence="1 2" key="1">
    <citation type="submission" date="2015-12" db="EMBL/GenBank/DDBJ databases">
        <title>Complete genome of Lacimicrobium alkaliphilum KCTC 32984.</title>
        <authorList>
            <person name="Kim S.-G."/>
            <person name="Lee Y.-J."/>
        </authorList>
    </citation>
    <scope>NUCLEOTIDE SEQUENCE [LARGE SCALE GENOMIC DNA]</scope>
    <source>
        <strain evidence="1 2">YelD216</strain>
    </source>
</reference>
<dbReference type="SUPFAM" id="SSF142906">
    <property type="entry name" value="YjbR-like"/>
    <property type="match status" value="1"/>
</dbReference>
<dbReference type="STRING" id="1526571.AT746_12155"/>
<accession>A0A0U2Z7N8</accession>
<name>A0A0U2Z7N8_9ALTE</name>
<dbReference type="InterPro" id="IPR038056">
    <property type="entry name" value="YjbR-like_sf"/>
</dbReference>
<protein>
    <recommendedName>
        <fullName evidence="3">MmcQ-like protein</fullName>
    </recommendedName>
</protein>
<dbReference type="Gene3D" id="3.90.1150.30">
    <property type="match status" value="1"/>
</dbReference>
<dbReference type="AlphaFoldDB" id="A0A0U2Z7N8"/>
<dbReference type="EMBL" id="CP013650">
    <property type="protein sequence ID" value="ALS98947.1"/>
    <property type="molecule type" value="Genomic_DNA"/>
</dbReference>
<proteinExistence type="predicted"/>
<evidence type="ECO:0000313" key="1">
    <source>
        <dbReference type="EMBL" id="ALS98947.1"/>
    </source>
</evidence>
<evidence type="ECO:0000313" key="2">
    <source>
        <dbReference type="Proteomes" id="UP000068447"/>
    </source>
</evidence>
<dbReference type="PANTHER" id="PTHR35145">
    <property type="entry name" value="CYTOPLASMIC PROTEIN-RELATED"/>
    <property type="match status" value="1"/>
</dbReference>
<dbReference type="RefSeq" id="WP_062480681.1">
    <property type="nucleotide sequence ID" value="NZ_CP013650.1"/>
</dbReference>